<accession>A0A4Z1JQ26</accession>
<name>A0A4Z1JQ26_9HELO</name>
<proteinExistence type="predicted"/>
<gene>
    <name evidence="1" type="ORF">BELL_0636g00030</name>
</gene>
<reference evidence="1 2" key="1">
    <citation type="submission" date="2017-12" db="EMBL/GenBank/DDBJ databases">
        <title>Comparative genomics of Botrytis spp.</title>
        <authorList>
            <person name="Valero-Jimenez C.A."/>
            <person name="Tapia P."/>
            <person name="Veloso J."/>
            <person name="Silva-Moreno E."/>
            <person name="Staats M."/>
            <person name="Valdes J.H."/>
            <person name="Van Kan J.A.L."/>
        </authorList>
    </citation>
    <scope>NUCLEOTIDE SEQUENCE [LARGE SCALE GENOMIC DNA]</scope>
    <source>
        <strain evidence="1 2">Be9601</strain>
    </source>
</reference>
<dbReference type="STRING" id="278938.A0A4Z1JQ26"/>
<evidence type="ECO:0000313" key="1">
    <source>
        <dbReference type="EMBL" id="TGO70987.1"/>
    </source>
</evidence>
<organism evidence="1 2">
    <name type="scientific">Botrytis elliptica</name>
    <dbReference type="NCBI Taxonomy" id="278938"/>
    <lineage>
        <taxon>Eukaryota</taxon>
        <taxon>Fungi</taxon>
        <taxon>Dikarya</taxon>
        <taxon>Ascomycota</taxon>
        <taxon>Pezizomycotina</taxon>
        <taxon>Leotiomycetes</taxon>
        <taxon>Helotiales</taxon>
        <taxon>Sclerotiniaceae</taxon>
        <taxon>Botrytis</taxon>
    </lineage>
</organism>
<dbReference type="Proteomes" id="UP000297229">
    <property type="component" value="Unassembled WGS sequence"/>
</dbReference>
<keyword evidence="2" id="KW-1185">Reference proteome</keyword>
<protein>
    <submittedName>
        <fullName evidence="1">Uncharacterized protein</fullName>
    </submittedName>
</protein>
<dbReference type="AlphaFoldDB" id="A0A4Z1JQ26"/>
<dbReference type="EMBL" id="PQXM01000634">
    <property type="protein sequence ID" value="TGO70987.1"/>
    <property type="molecule type" value="Genomic_DNA"/>
</dbReference>
<sequence length="63" mass="6800">MTAETAQSTTIVTISQDANQFVKATAEEGRTTTALIQETNDIIIETNDNTKVTNDIVKAIQST</sequence>
<evidence type="ECO:0000313" key="2">
    <source>
        <dbReference type="Proteomes" id="UP000297229"/>
    </source>
</evidence>
<comment type="caution">
    <text evidence="1">The sequence shown here is derived from an EMBL/GenBank/DDBJ whole genome shotgun (WGS) entry which is preliminary data.</text>
</comment>